<dbReference type="Gene3D" id="3.40.309.10">
    <property type="entry name" value="Aldehyde Dehydrogenase, Chain A, domain 2"/>
    <property type="match status" value="1"/>
</dbReference>
<dbReference type="GO" id="GO:0016620">
    <property type="term" value="F:oxidoreductase activity, acting on the aldehyde or oxo group of donors, NAD or NADP as acceptor"/>
    <property type="evidence" value="ECO:0007669"/>
    <property type="project" value="InterPro"/>
</dbReference>
<feature type="domain" description="Aldehyde dehydrogenase" evidence="3">
    <location>
        <begin position="2"/>
        <end position="304"/>
    </location>
</feature>
<dbReference type="FunFam" id="3.40.605.10:FF:000007">
    <property type="entry name" value="NAD/NADP-dependent betaine aldehyde dehydrogenase"/>
    <property type="match status" value="1"/>
</dbReference>
<gene>
    <name evidence="4" type="ORF">METZ01_LOCUS370810</name>
</gene>
<feature type="non-terminal residue" evidence="4">
    <location>
        <position position="304"/>
    </location>
</feature>
<sequence>KWVPAESGDTFVNSNPADTREEVTEYAKGGRTDAQAAIEAAEKAFPGWRATTAPTRGKILSAVANIIAGRQAELAELLCREEGKTKVEAGMEIGRTVDIFRFFAGMSYTIGGTVVPHDLPNNMLYTKREPLGVVALITPWNFPIALPAWKLAPALVSGNTVVMKPATMAPAMALEMAKAFEEAGLPKGVLNVVVGSGKEVGDELATNPVVQALSFTGSHEIGHGIYQQLAPRMTRAQMEMGGKNPTIVLADADLDLAAKLVAMAGFMMTGQVCTATSRAVVEEKVADEFTEKLMAEAKSRNVGN</sequence>
<evidence type="ECO:0000313" key="4">
    <source>
        <dbReference type="EMBL" id="SVD17956.1"/>
    </source>
</evidence>
<evidence type="ECO:0000256" key="2">
    <source>
        <dbReference type="ARBA" id="ARBA00023002"/>
    </source>
</evidence>
<evidence type="ECO:0000259" key="3">
    <source>
        <dbReference type="Pfam" id="PF00171"/>
    </source>
</evidence>
<reference evidence="4" key="1">
    <citation type="submission" date="2018-05" db="EMBL/GenBank/DDBJ databases">
        <authorList>
            <person name="Lanie J.A."/>
            <person name="Ng W.-L."/>
            <person name="Kazmierczak K.M."/>
            <person name="Andrzejewski T.M."/>
            <person name="Davidsen T.M."/>
            <person name="Wayne K.J."/>
            <person name="Tettelin H."/>
            <person name="Glass J.I."/>
            <person name="Rusch D."/>
            <person name="Podicherti R."/>
            <person name="Tsui H.-C.T."/>
            <person name="Winkler M.E."/>
        </authorList>
    </citation>
    <scope>NUCLEOTIDE SEQUENCE</scope>
</reference>
<organism evidence="4">
    <name type="scientific">marine metagenome</name>
    <dbReference type="NCBI Taxonomy" id="408172"/>
    <lineage>
        <taxon>unclassified sequences</taxon>
        <taxon>metagenomes</taxon>
        <taxon>ecological metagenomes</taxon>
    </lineage>
</organism>
<dbReference type="InterPro" id="IPR015590">
    <property type="entry name" value="Aldehyde_DH_dom"/>
</dbReference>
<dbReference type="InterPro" id="IPR016161">
    <property type="entry name" value="Ald_DH/histidinol_DH"/>
</dbReference>
<dbReference type="Gene3D" id="3.40.605.10">
    <property type="entry name" value="Aldehyde Dehydrogenase, Chain A, domain 1"/>
    <property type="match status" value="1"/>
</dbReference>
<comment type="similarity">
    <text evidence="1">Belongs to the aldehyde dehydrogenase family.</text>
</comment>
<dbReference type="InterPro" id="IPR016163">
    <property type="entry name" value="Ald_DH_C"/>
</dbReference>
<dbReference type="EMBL" id="UINC01134419">
    <property type="protein sequence ID" value="SVD17956.1"/>
    <property type="molecule type" value="Genomic_DNA"/>
</dbReference>
<name>A0A382T7B0_9ZZZZ</name>
<accession>A0A382T7B0</accession>
<dbReference type="PROSITE" id="PS00070">
    <property type="entry name" value="ALDEHYDE_DEHYDR_CYS"/>
    <property type="match status" value="1"/>
</dbReference>
<dbReference type="InterPro" id="IPR029510">
    <property type="entry name" value="Ald_DH_CS_GLU"/>
</dbReference>
<dbReference type="Pfam" id="PF00171">
    <property type="entry name" value="Aldedh"/>
    <property type="match status" value="1"/>
</dbReference>
<dbReference type="InterPro" id="IPR016160">
    <property type="entry name" value="Ald_DH_CS_CYS"/>
</dbReference>
<keyword evidence="2" id="KW-0560">Oxidoreductase</keyword>
<feature type="non-terminal residue" evidence="4">
    <location>
        <position position="1"/>
    </location>
</feature>
<dbReference type="PROSITE" id="PS00687">
    <property type="entry name" value="ALDEHYDE_DEHYDR_GLU"/>
    <property type="match status" value="1"/>
</dbReference>
<dbReference type="InterPro" id="IPR016162">
    <property type="entry name" value="Ald_DH_N"/>
</dbReference>
<proteinExistence type="inferred from homology"/>
<dbReference type="AlphaFoldDB" id="A0A382T7B0"/>
<protein>
    <recommendedName>
        <fullName evidence="3">Aldehyde dehydrogenase domain-containing protein</fullName>
    </recommendedName>
</protein>
<dbReference type="SUPFAM" id="SSF53720">
    <property type="entry name" value="ALDH-like"/>
    <property type="match status" value="1"/>
</dbReference>
<dbReference type="PANTHER" id="PTHR11699">
    <property type="entry name" value="ALDEHYDE DEHYDROGENASE-RELATED"/>
    <property type="match status" value="1"/>
</dbReference>
<evidence type="ECO:0000256" key="1">
    <source>
        <dbReference type="ARBA" id="ARBA00009986"/>
    </source>
</evidence>